<keyword evidence="3" id="KW-1185">Reference proteome</keyword>
<dbReference type="EMBL" id="WEID01000076">
    <property type="protein sequence ID" value="KAB8129351.1"/>
    <property type="molecule type" value="Genomic_DNA"/>
</dbReference>
<dbReference type="InterPro" id="IPR052573">
    <property type="entry name" value="DnaJ_C_subfamily_28"/>
</dbReference>
<protein>
    <submittedName>
        <fullName evidence="2">DUF1992 domain-containing protein</fullName>
    </submittedName>
</protein>
<feature type="domain" description="DnaJ homologue subfamily C member 28 conserved" evidence="1">
    <location>
        <begin position="7"/>
        <end position="73"/>
    </location>
</feature>
<dbReference type="AlphaFoldDB" id="A0A7C8KR73"/>
<dbReference type="Proteomes" id="UP000480246">
    <property type="component" value="Unassembled WGS sequence"/>
</dbReference>
<evidence type="ECO:0000259" key="1">
    <source>
        <dbReference type="Pfam" id="PF09350"/>
    </source>
</evidence>
<dbReference type="Pfam" id="PF09350">
    <property type="entry name" value="DJC28_CD"/>
    <property type="match status" value="1"/>
</dbReference>
<dbReference type="PANTHER" id="PTHR39158">
    <property type="entry name" value="OS08G0560600 PROTEIN"/>
    <property type="match status" value="1"/>
</dbReference>
<dbReference type="OrthoDB" id="9798476at2"/>
<dbReference type="RefSeq" id="WP_153405385.1">
    <property type="nucleotide sequence ID" value="NZ_ML762436.1"/>
</dbReference>
<proteinExistence type="predicted"/>
<accession>A0A7C8KR73</accession>
<dbReference type="PANTHER" id="PTHR39158:SF1">
    <property type="entry name" value="DNAJ HOMOLOG SUBFAMILY C MEMBER 28"/>
    <property type="match status" value="1"/>
</dbReference>
<evidence type="ECO:0000313" key="3">
    <source>
        <dbReference type="Proteomes" id="UP000480246"/>
    </source>
</evidence>
<comment type="caution">
    <text evidence="2">The sequence shown here is derived from an EMBL/GenBank/DDBJ whole genome shotgun (WGS) entry which is preliminary data.</text>
</comment>
<sequence length="122" mass="14507">MDFFTQIAEEKIKQAISKGDFEQLEGKGKPLQKDSLSFVPDDLRMSYRIMKNSGYLPEEIVLQKEIISLREMINLCQQSAEKKELERKLTEKQLKFQMLMEKRQLRKSSAYGKYQHKLNRLF</sequence>
<gene>
    <name evidence="2" type="ORF">F9U64_15180</name>
</gene>
<organism evidence="2 3">
    <name type="scientific">Gracilibacillus oryzae</name>
    <dbReference type="NCBI Taxonomy" id="1672701"/>
    <lineage>
        <taxon>Bacteria</taxon>
        <taxon>Bacillati</taxon>
        <taxon>Bacillota</taxon>
        <taxon>Bacilli</taxon>
        <taxon>Bacillales</taxon>
        <taxon>Bacillaceae</taxon>
        <taxon>Gracilibacillus</taxon>
    </lineage>
</organism>
<reference evidence="2 3" key="1">
    <citation type="submission" date="2019-10" db="EMBL/GenBank/DDBJ databases">
        <title>Gracilibacillus sp. nov. isolated from rice seeds.</title>
        <authorList>
            <person name="He S."/>
        </authorList>
    </citation>
    <scope>NUCLEOTIDE SEQUENCE [LARGE SCALE GENOMIC DNA]</scope>
    <source>
        <strain evidence="2 3">TD8</strain>
    </source>
</reference>
<evidence type="ECO:0000313" key="2">
    <source>
        <dbReference type="EMBL" id="KAB8129351.1"/>
    </source>
</evidence>
<name>A0A7C8KR73_9BACI</name>
<dbReference type="InterPro" id="IPR018961">
    <property type="entry name" value="DnaJ_homolog_subfam-C_membr-28"/>
</dbReference>